<name>A0A192CE97_ECO25</name>
<reference evidence="1 2" key="1">
    <citation type="submission" date="2016-03" db="EMBL/GenBank/DDBJ databases">
        <title>Genome Sequence and Comparative Pathogenic Determinants of Uropathogenic Escherichia coli O25b:H4, a Clinical Isolate from Saudi Arabia.</title>
        <authorList>
            <person name="Alyamani E.A.J."/>
            <person name="Khiyami M.A."/>
            <person name="Booq R.Y."/>
            <person name="Bahwerth F.S."/>
            <person name="Vaisvil B."/>
            <person name="Schmitt D.P."/>
            <person name="Kapatral V."/>
        </authorList>
    </citation>
    <scope>NUCLEOTIDE SEQUENCE [LARGE SCALE GENOMIC DNA]</scope>
    <source>
        <strain evidence="1 2">O25b:H4</strain>
    </source>
</reference>
<dbReference type="AlphaFoldDB" id="A0A192CE97"/>
<dbReference type="Proteomes" id="UP000183316">
    <property type="component" value="Chromosome"/>
</dbReference>
<dbReference type="EMBL" id="CP015085">
    <property type="protein sequence ID" value="ANK04026.1"/>
    <property type="molecule type" value="Genomic_DNA"/>
</dbReference>
<evidence type="ECO:0000313" key="1">
    <source>
        <dbReference type="EMBL" id="ANK04026.1"/>
    </source>
</evidence>
<accession>A0A192CE97</accession>
<dbReference type="PATRIC" id="fig|941280.3.peg.2736"/>
<proteinExistence type="predicted"/>
<sequence length="31" mass="3528">MGQYCAVQIDDEWLEWFLLSVLCTKPGIPDG</sequence>
<protein>
    <submittedName>
        <fullName evidence="1">Uncharacterized protein</fullName>
    </submittedName>
</protein>
<organism evidence="1 2">
    <name type="scientific">Escherichia coli O25b:H4</name>
    <dbReference type="NCBI Taxonomy" id="941280"/>
    <lineage>
        <taxon>Bacteria</taxon>
        <taxon>Pseudomonadati</taxon>
        <taxon>Pseudomonadota</taxon>
        <taxon>Gammaproteobacteria</taxon>
        <taxon>Enterobacterales</taxon>
        <taxon>Enterobacteriaceae</taxon>
        <taxon>Escherichia</taxon>
    </lineage>
</organism>
<evidence type="ECO:0000313" key="2">
    <source>
        <dbReference type="Proteomes" id="UP000183316"/>
    </source>
</evidence>
<gene>
    <name evidence="1" type="ORF">WLH_02765</name>
</gene>